<dbReference type="AlphaFoldDB" id="A0A8E2E2Y5"/>
<dbReference type="SUPFAM" id="SSF48452">
    <property type="entry name" value="TPR-like"/>
    <property type="match status" value="1"/>
</dbReference>
<evidence type="ECO:0000313" key="1">
    <source>
        <dbReference type="EMBL" id="OCK76320.1"/>
    </source>
</evidence>
<dbReference type="Proteomes" id="UP000250266">
    <property type="component" value="Unassembled WGS sequence"/>
</dbReference>
<gene>
    <name evidence="1" type="ORF">K432DRAFT_385521</name>
</gene>
<name>A0A8E2E2Y5_9PEZI</name>
<dbReference type="EMBL" id="KV745221">
    <property type="protein sequence ID" value="OCK76320.1"/>
    <property type="molecule type" value="Genomic_DNA"/>
</dbReference>
<organism evidence="1 2">
    <name type="scientific">Lepidopterella palustris CBS 459.81</name>
    <dbReference type="NCBI Taxonomy" id="1314670"/>
    <lineage>
        <taxon>Eukaryota</taxon>
        <taxon>Fungi</taxon>
        <taxon>Dikarya</taxon>
        <taxon>Ascomycota</taxon>
        <taxon>Pezizomycotina</taxon>
        <taxon>Dothideomycetes</taxon>
        <taxon>Pleosporomycetidae</taxon>
        <taxon>Mytilinidiales</taxon>
        <taxon>Argynnaceae</taxon>
        <taxon>Lepidopterella</taxon>
    </lineage>
</organism>
<reference evidence="1 2" key="1">
    <citation type="journal article" date="2016" name="Nat. Commun.">
        <title>Ectomycorrhizal ecology is imprinted in the genome of the dominant symbiotic fungus Cenococcum geophilum.</title>
        <authorList>
            <consortium name="DOE Joint Genome Institute"/>
            <person name="Peter M."/>
            <person name="Kohler A."/>
            <person name="Ohm R.A."/>
            <person name="Kuo A."/>
            <person name="Krutzmann J."/>
            <person name="Morin E."/>
            <person name="Arend M."/>
            <person name="Barry K.W."/>
            <person name="Binder M."/>
            <person name="Choi C."/>
            <person name="Clum A."/>
            <person name="Copeland A."/>
            <person name="Grisel N."/>
            <person name="Haridas S."/>
            <person name="Kipfer T."/>
            <person name="LaButti K."/>
            <person name="Lindquist E."/>
            <person name="Lipzen A."/>
            <person name="Maire R."/>
            <person name="Meier B."/>
            <person name="Mihaltcheva S."/>
            <person name="Molinier V."/>
            <person name="Murat C."/>
            <person name="Poggeler S."/>
            <person name="Quandt C.A."/>
            <person name="Sperisen C."/>
            <person name="Tritt A."/>
            <person name="Tisserant E."/>
            <person name="Crous P.W."/>
            <person name="Henrissat B."/>
            <person name="Nehls U."/>
            <person name="Egli S."/>
            <person name="Spatafora J.W."/>
            <person name="Grigoriev I.V."/>
            <person name="Martin F.M."/>
        </authorList>
    </citation>
    <scope>NUCLEOTIDE SEQUENCE [LARGE SCALE GENOMIC DNA]</scope>
    <source>
        <strain evidence="1 2">CBS 459.81</strain>
    </source>
</reference>
<evidence type="ECO:0008006" key="3">
    <source>
        <dbReference type="Google" id="ProtNLM"/>
    </source>
</evidence>
<sequence length="87" mass="9598">MLNLAATYRDLGKLDVAAKIEERVVQISKDVLDEGHSTIIRAEASLALTYKQQGRIAEAVALHMKIGNTCQQMLGPSHPATLANRWR</sequence>
<accession>A0A8E2E2Y5</accession>
<proteinExistence type="predicted"/>
<dbReference type="Pfam" id="PF13424">
    <property type="entry name" value="TPR_12"/>
    <property type="match status" value="1"/>
</dbReference>
<keyword evidence="2" id="KW-1185">Reference proteome</keyword>
<protein>
    <recommendedName>
        <fullName evidence="3">Kinesin light chain</fullName>
    </recommendedName>
</protein>
<evidence type="ECO:0000313" key="2">
    <source>
        <dbReference type="Proteomes" id="UP000250266"/>
    </source>
</evidence>
<dbReference type="Gene3D" id="1.25.40.10">
    <property type="entry name" value="Tetratricopeptide repeat domain"/>
    <property type="match status" value="1"/>
</dbReference>
<dbReference type="InterPro" id="IPR011990">
    <property type="entry name" value="TPR-like_helical_dom_sf"/>
</dbReference>